<feature type="transmembrane region" description="Helical" evidence="1">
    <location>
        <begin position="144"/>
        <end position="163"/>
    </location>
</feature>
<dbReference type="GO" id="GO:0016020">
    <property type="term" value="C:membrane"/>
    <property type="evidence" value="ECO:0007669"/>
    <property type="project" value="InterPro"/>
</dbReference>
<feature type="transmembrane region" description="Helical" evidence="1">
    <location>
        <begin position="240"/>
        <end position="261"/>
    </location>
</feature>
<sequence>MNQKRFQESNVIPQHLTNQISEGIHGLGYERSFSSHSENGQYETLKNEDHVGFEDARVTKLLFETHRLIEHVRLQFIIIITMILIIDFDDQYFISELEDDTFLWIVFALNSILLLFTYLTYHIKFHYFKATKLIPLNMGFHKSDFFYPFLLEFLTFIPIPNVFSKNIQFEFTLYRVEGVFYFTLNDLLFLWTCLRGINLMFILLRLSHLYNSQVYRLSLYFGFKVKWSFTFKSLANEEPVLVISTIFTIQACYLTLALWIVERPYMRDDNSDTMQLLKHSFYETMLALIRYSYEEYEPYTVYGKIVLSFTQYSGFATTSLLIAAIAKRFYMESNQYNSYILLARLQASHEMLVITQAIGEQFYYLTKYPINPFSNGRAKLCLANLKKFFHKKRNYHNTVAELTEQLFNRKLKDFKLLLQDYQEICKLIREQQKETYQFQASFSGDRVRKTEFESLLKSNQDLLLLIIKDDGMVALWNQLYQKHVDSIFMGFIDCREANDLCTELGIQNTPQLLYVNKTEKALIYFDGQWNSDSITEWLIGDQIHSEKEYEINIQVDQPNINQNIQWVTDVGNEDQLHNSQLNENHDLNEINHHHDHHSDNIEKIKYEELQQLILLNEQLSYKADKFRRDIDLMKHQTNMLNTSFMIELNRQETTINFTIYLYSSGMIALICVLFTWKKINVIQKKQSILVQ</sequence>
<evidence type="ECO:0000256" key="1">
    <source>
        <dbReference type="SAM" id="Phobius"/>
    </source>
</evidence>
<keyword evidence="1" id="KW-0812">Transmembrane</keyword>
<proteinExistence type="predicted"/>
<dbReference type="InterPro" id="IPR015449">
    <property type="entry name" value="K_chnl_Ca-activ_SK"/>
</dbReference>
<keyword evidence="1" id="KW-1133">Transmembrane helix</keyword>
<dbReference type="GO" id="GO:0016286">
    <property type="term" value="F:small conductance calcium-activated potassium channel activity"/>
    <property type="evidence" value="ECO:0007669"/>
    <property type="project" value="InterPro"/>
</dbReference>
<name>A0A8S1RG61_9CILI</name>
<dbReference type="AlphaFoldDB" id="A0A8S1RG61"/>
<reference evidence="2" key="1">
    <citation type="submission" date="2021-01" db="EMBL/GenBank/DDBJ databases">
        <authorList>
            <consortium name="Genoscope - CEA"/>
            <person name="William W."/>
        </authorList>
    </citation>
    <scope>NUCLEOTIDE SEQUENCE</scope>
</reference>
<dbReference type="OrthoDB" id="295197at2759"/>
<protein>
    <submittedName>
        <fullName evidence="2">Uncharacterized protein</fullName>
    </submittedName>
</protein>
<comment type="caution">
    <text evidence="2">The sequence shown here is derived from an EMBL/GenBank/DDBJ whole genome shotgun (WGS) entry which is preliminary data.</text>
</comment>
<dbReference type="Proteomes" id="UP000692954">
    <property type="component" value="Unassembled WGS sequence"/>
</dbReference>
<accession>A0A8S1RG61</accession>
<dbReference type="EMBL" id="CAJJDN010000171">
    <property type="protein sequence ID" value="CAD8126928.1"/>
    <property type="molecule type" value="Genomic_DNA"/>
</dbReference>
<evidence type="ECO:0000313" key="2">
    <source>
        <dbReference type="EMBL" id="CAD8126928.1"/>
    </source>
</evidence>
<organism evidence="2 3">
    <name type="scientific">Paramecium sonneborni</name>
    <dbReference type="NCBI Taxonomy" id="65129"/>
    <lineage>
        <taxon>Eukaryota</taxon>
        <taxon>Sar</taxon>
        <taxon>Alveolata</taxon>
        <taxon>Ciliophora</taxon>
        <taxon>Intramacronucleata</taxon>
        <taxon>Oligohymenophorea</taxon>
        <taxon>Peniculida</taxon>
        <taxon>Parameciidae</taxon>
        <taxon>Paramecium</taxon>
    </lineage>
</organism>
<evidence type="ECO:0000313" key="3">
    <source>
        <dbReference type="Proteomes" id="UP000692954"/>
    </source>
</evidence>
<feature type="transmembrane region" description="Helical" evidence="1">
    <location>
        <begin position="657"/>
        <end position="676"/>
    </location>
</feature>
<keyword evidence="3" id="KW-1185">Reference proteome</keyword>
<feature type="transmembrane region" description="Helical" evidence="1">
    <location>
        <begin position="188"/>
        <end position="206"/>
    </location>
</feature>
<keyword evidence="1" id="KW-0472">Membrane</keyword>
<feature type="transmembrane region" description="Helical" evidence="1">
    <location>
        <begin position="101"/>
        <end position="123"/>
    </location>
</feature>
<gene>
    <name evidence="2" type="ORF">PSON_ATCC_30995.1.T1710107</name>
</gene>
<dbReference type="PANTHER" id="PTHR10153">
    <property type="entry name" value="SMALL CONDUCTANCE CALCIUM-ACTIVATED POTASSIUM CHANNEL"/>
    <property type="match status" value="1"/>
</dbReference>